<evidence type="ECO:0000256" key="1">
    <source>
        <dbReference type="SAM" id="Phobius"/>
    </source>
</evidence>
<sequence length="72" mass="7918">MSSSVKKVISYFLIALILMFTVVALLGIWDIISLEEIVRKLFVSLMVVFAAAAVILFIFSVLIKDEDTPGAP</sequence>
<name>A0A0F9DD04_9ZZZZ</name>
<protein>
    <submittedName>
        <fullName evidence="2">Uncharacterized protein</fullName>
    </submittedName>
</protein>
<proteinExistence type="predicted"/>
<evidence type="ECO:0000313" key="2">
    <source>
        <dbReference type="EMBL" id="KKL09863.1"/>
    </source>
</evidence>
<dbReference type="AlphaFoldDB" id="A0A0F9DD04"/>
<feature type="transmembrane region" description="Helical" evidence="1">
    <location>
        <begin position="12"/>
        <end position="29"/>
    </location>
</feature>
<keyword evidence="1" id="KW-0812">Transmembrane</keyword>
<keyword evidence="1" id="KW-1133">Transmembrane helix</keyword>
<comment type="caution">
    <text evidence="2">The sequence shown here is derived from an EMBL/GenBank/DDBJ whole genome shotgun (WGS) entry which is preliminary data.</text>
</comment>
<organism evidence="2">
    <name type="scientific">marine sediment metagenome</name>
    <dbReference type="NCBI Taxonomy" id="412755"/>
    <lineage>
        <taxon>unclassified sequences</taxon>
        <taxon>metagenomes</taxon>
        <taxon>ecological metagenomes</taxon>
    </lineage>
</organism>
<reference evidence="2" key="1">
    <citation type="journal article" date="2015" name="Nature">
        <title>Complex archaea that bridge the gap between prokaryotes and eukaryotes.</title>
        <authorList>
            <person name="Spang A."/>
            <person name="Saw J.H."/>
            <person name="Jorgensen S.L."/>
            <person name="Zaremba-Niedzwiedzka K."/>
            <person name="Martijn J."/>
            <person name="Lind A.E."/>
            <person name="van Eijk R."/>
            <person name="Schleper C."/>
            <person name="Guy L."/>
            <person name="Ettema T.J."/>
        </authorList>
    </citation>
    <scope>NUCLEOTIDE SEQUENCE</scope>
</reference>
<keyword evidence="1" id="KW-0472">Membrane</keyword>
<feature type="transmembrane region" description="Helical" evidence="1">
    <location>
        <begin position="41"/>
        <end position="63"/>
    </location>
</feature>
<dbReference type="EMBL" id="LAZR01042298">
    <property type="protein sequence ID" value="KKL09863.1"/>
    <property type="molecule type" value="Genomic_DNA"/>
</dbReference>
<accession>A0A0F9DD04</accession>
<gene>
    <name evidence="2" type="ORF">LCGC14_2561620</name>
</gene>